<protein>
    <submittedName>
        <fullName evidence="2">Uncharacterized protein</fullName>
    </submittedName>
</protein>
<evidence type="ECO:0000313" key="3">
    <source>
        <dbReference type="Proteomes" id="UP001370758"/>
    </source>
</evidence>
<dbReference type="AlphaFoldDB" id="A0AAV9VW96"/>
<gene>
    <name evidence="2" type="ORF">TWF481_001919</name>
</gene>
<dbReference type="Proteomes" id="UP001370758">
    <property type="component" value="Unassembled WGS sequence"/>
</dbReference>
<accession>A0AAV9VW96</accession>
<feature type="compositionally biased region" description="Gly residues" evidence="1">
    <location>
        <begin position="247"/>
        <end position="258"/>
    </location>
</feature>
<feature type="region of interest" description="Disordered" evidence="1">
    <location>
        <begin position="247"/>
        <end position="292"/>
    </location>
</feature>
<proteinExistence type="predicted"/>
<evidence type="ECO:0000256" key="1">
    <source>
        <dbReference type="SAM" id="MobiDB-lite"/>
    </source>
</evidence>
<dbReference type="EMBL" id="JAVHJL010000010">
    <property type="protein sequence ID" value="KAK6496938.1"/>
    <property type="molecule type" value="Genomic_DNA"/>
</dbReference>
<evidence type="ECO:0000313" key="2">
    <source>
        <dbReference type="EMBL" id="KAK6496938.1"/>
    </source>
</evidence>
<reference evidence="2 3" key="1">
    <citation type="submission" date="2023-08" db="EMBL/GenBank/DDBJ databases">
        <authorList>
            <person name="Palmer J.M."/>
        </authorList>
    </citation>
    <scope>NUCLEOTIDE SEQUENCE [LARGE SCALE GENOMIC DNA]</scope>
    <source>
        <strain evidence="2 3">TWF481</strain>
    </source>
</reference>
<keyword evidence="3" id="KW-1185">Reference proteome</keyword>
<feature type="region of interest" description="Disordered" evidence="1">
    <location>
        <begin position="1"/>
        <end position="38"/>
    </location>
</feature>
<sequence>MEGESLDLATADLPEPDPDISVNLSVEPDKEQKEPRGITSQSFYTWTVVCPNYRWVMRSMPPDPESYPKIGGNYRPDPLPWPGDPVSSAPTTSQFVWGEKNCRGCRCSDGGEIILAWGPTLPKNAPVGNCRSLYALPKCKLWFGCRCEVTMHQPGIDPGNSIEEYQNALNDIPFFVKAQNPAWRWNPMGDFSMSWRRMGSEGGGNSDKGAMHEENLAPGEKERYYLEGPNEGDSLERDLKLLRGSLSGIGGNLGGIGSGSRLSWKRSETGEEGTRNVLQENHEHRAHDDSEK</sequence>
<comment type="caution">
    <text evidence="2">The sequence shown here is derived from an EMBL/GenBank/DDBJ whole genome shotgun (WGS) entry which is preliminary data.</text>
</comment>
<name>A0AAV9VW96_9PEZI</name>
<organism evidence="2 3">
    <name type="scientific">Arthrobotrys musiformis</name>
    <dbReference type="NCBI Taxonomy" id="47236"/>
    <lineage>
        <taxon>Eukaryota</taxon>
        <taxon>Fungi</taxon>
        <taxon>Dikarya</taxon>
        <taxon>Ascomycota</taxon>
        <taxon>Pezizomycotina</taxon>
        <taxon>Orbiliomycetes</taxon>
        <taxon>Orbiliales</taxon>
        <taxon>Orbiliaceae</taxon>
        <taxon>Arthrobotrys</taxon>
    </lineage>
</organism>
<feature type="compositionally biased region" description="Basic and acidic residues" evidence="1">
    <location>
        <begin position="265"/>
        <end position="292"/>
    </location>
</feature>
<feature type="compositionally biased region" description="Basic and acidic residues" evidence="1">
    <location>
        <begin position="27"/>
        <end position="36"/>
    </location>
</feature>